<dbReference type="OrthoDB" id="9977309at2759"/>
<dbReference type="STRING" id="6573.A0A210PS82"/>
<feature type="binding site" evidence="2">
    <location>
        <position position="83"/>
    </location>
    <ligand>
        <name>Mg(2+)</name>
        <dbReference type="ChEBI" id="CHEBI:18420"/>
        <label>1</label>
        <note>catalytic</note>
    </ligand>
</feature>
<dbReference type="EMBL" id="NEDP02005530">
    <property type="protein sequence ID" value="OWF39353.1"/>
    <property type="molecule type" value="Genomic_DNA"/>
</dbReference>
<dbReference type="InterPro" id="IPR000760">
    <property type="entry name" value="Inositol_monophosphatase-like"/>
</dbReference>
<sequence>MKVGVAELLKLLVNTAEKGANVARIIRSDADLLNLLVEEKTGDSKNQRFVQDFKTLADVLVQEIVRHDLTEQIPDIKSSIYGEESNTFTNAVGETITVEIQATKQQTIGLLNQVLDGNEHAADLLAKEAHESVVVDIVGGLVKLVGLEVDVDDIGVWIDPIDSTAQYIGGLHGTKDDSGMASEGLQCVVVIVGVYDKHTGLPLVGVTNQPFSTYDTQSKRWIGETIWGVCVGDTRVNSLTKAPMDKPRDKPVILMSTSESQDIQKSFIDDCSLHYAAGAGYKLLCAIQGLADSYILSKSSTYKWDACGPHAILLSQGGGLISFKSLQDKDLQGSDTLVRDLQIRYNKSDQPGSCGAKQWCNEGGIVAYTSLAMLETIKKIIG</sequence>
<reference evidence="3 4" key="1">
    <citation type="journal article" date="2017" name="Nat. Ecol. Evol.">
        <title>Scallop genome provides insights into evolution of bilaterian karyotype and development.</title>
        <authorList>
            <person name="Wang S."/>
            <person name="Zhang J."/>
            <person name="Jiao W."/>
            <person name="Li J."/>
            <person name="Xun X."/>
            <person name="Sun Y."/>
            <person name="Guo X."/>
            <person name="Huan P."/>
            <person name="Dong B."/>
            <person name="Zhang L."/>
            <person name="Hu X."/>
            <person name="Sun X."/>
            <person name="Wang J."/>
            <person name="Zhao C."/>
            <person name="Wang Y."/>
            <person name="Wang D."/>
            <person name="Huang X."/>
            <person name="Wang R."/>
            <person name="Lv J."/>
            <person name="Li Y."/>
            <person name="Zhang Z."/>
            <person name="Liu B."/>
            <person name="Lu W."/>
            <person name="Hui Y."/>
            <person name="Liang J."/>
            <person name="Zhou Z."/>
            <person name="Hou R."/>
            <person name="Li X."/>
            <person name="Liu Y."/>
            <person name="Li H."/>
            <person name="Ning X."/>
            <person name="Lin Y."/>
            <person name="Zhao L."/>
            <person name="Xing Q."/>
            <person name="Dou J."/>
            <person name="Li Y."/>
            <person name="Mao J."/>
            <person name="Guo H."/>
            <person name="Dou H."/>
            <person name="Li T."/>
            <person name="Mu C."/>
            <person name="Jiang W."/>
            <person name="Fu Q."/>
            <person name="Fu X."/>
            <person name="Miao Y."/>
            <person name="Liu J."/>
            <person name="Yu Q."/>
            <person name="Li R."/>
            <person name="Liao H."/>
            <person name="Li X."/>
            <person name="Kong Y."/>
            <person name="Jiang Z."/>
            <person name="Chourrout D."/>
            <person name="Li R."/>
            <person name="Bao Z."/>
        </authorList>
    </citation>
    <scope>NUCLEOTIDE SEQUENCE [LARGE SCALE GENOMIC DNA]</scope>
    <source>
        <strain evidence="3 4">PY_sf001</strain>
    </source>
</reference>
<dbReference type="Proteomes" id="UP000242188">
    <property type="component" value="Unassembled WGS sequence"/>
</dbReference>
<feature type="binding site" evidence="2">
    <location>
        <position position="159"/>
    </location>
    <ligand>
        <name>Mg(2+)</name>
        <dbReference type="ChEBI" id="CHEBI:18420"/>
        <label>1</label>
        <note>catalytic</note>
    </ligand>
</feature>
<name>A0A210PS82_MIZYE</name>
<feature type="binding site" evidence="2">
    <location>
        <position position="305"/>
    </location>
    <ligand>
        <name>Mg(2+)</name>
        <dbReference type="ChEBI" id="CHEBI:18420"/>
        <label>1</label>
        <note>catalytic</note>
    </ligand>
</feature>
<dbReference type="PANTHER" id="PTHR43028">
    <property type="entry name" value="3'(2'),5'-BISPHOSPHATE NUCLEOTIDASE 1"/>
    <property type="match status" value="1"/>
</dbReference>
<dbReference type="SUPFAM" id="SSF56655">
    <property type="entry name" value="Carbohydrate phosphatase"/>
    <property type="match status" value="1"/>
</dbReference>
<dbReference type="Gene3D" id="3.30.540.10">
    <property type="entry name" value="Fructose-1,6-Bisphosphatase, subunit A, domain 1"/>
    <property type="match status" value="1"/>
</dbReference>
<dbReference type="InterPro" id="IPR050725">
    <property type="entry name" value="CysQ/Inositol_MonoPase"/>
</dbReference>
<comment type="caution">
    <text evidence="3">The sequence shown here is derived from an EMBL/GenBank/DDBJ whole genome shotgun (WGS) entry which is preliminary data.</text>
</comment>
<dbReference type="FunFam" id="4.10.460.10:FF:000001">
    <property type="entry name" value="Inositol polyphosphate 1-phosphatase"/>
    <property type="match status" value="1"/>
</dbReference>
<comment type="cofactor">
    <cofactor evidence="2">
        <name>Mg(2+)</name>
        <dbReference type="ChEBI" id="CHEBI:18420"/>
    </cofactor>
</comment>
<dbReference type="InterPro" id="IPR044897">
    <property type="entry name" value="INPP1_dom_1"/>
</dbReference>
<comment type="similarity">
    <text evidence="1">Belongs to the inositol monophosphatase superfamily.</text>
</comment>
<evidence type="ECO:0000256" key="1">
    <source>
        <dbReference type="ARBA" id="ARBA00009759"/>
    </source>
</evidence>
<protein>
    <submittedName>
        <fullName evidence="3">Inositol polyphosphate 1-phosphatase</fullName>
    </submittedName>
</protein>
<keyword evidence="4" id="KW-1185">Reference proteome</keyword>
<evidence type="ECO:0000313" key="3">
    <source>
        <dbReference type="EMBL" id="OWF39353.1"/>
    </source>
</evidence>
<feature type="binding site" evidence="2">
    <location>
        <position position="162"/>
    </location>
    <ligand>
        <name>Mg(2+)</name>
        <dbReference type="ChEBI" id="CHEBI:18420"/>
        <label>1</label>
        <note>catalytic</note>
    </ligand>
</feature>
<dbReference type="PANTHER" id="PTHR43028:SF3">
    <property type="entry name" value="INOSITOL POLYPHOSPHATE 1-PHOSPHATASE"/>
    <property type="match status" value="1"/>
</dbReference>
<dbReference type="GO" id="GO:0046872">
    <property type="term" value="F:metal ion binding"/>
    <property type="evidence" value="ECO:0007669"/>
    <property type="project" value="UniProtKB-KW"/>
</dbReference>
<accession>A0A210PS82</accession>
<dbReference type="Pfam" id="PF00459">
    <property type="entry name" value="Inositol_P"/>
    <property type="match status" value="1"/>
</dbReference>
<dbReference type="Gene3D" id="3.40.190.80">
    <property type="match status" value="1"/>
</dbReference>
<keyword evidence="2" id="KW-0460">Magnesium</keyword>
<keyword evidence="2" id="KW-0479">Metal-binding</keyword>
<evidence type="ECO:0000256" key="2">
    <source>
        <dbReference type="PIRSR" id="PIRSR600760-2"/>
    </source>
</evidence>
<organism evidence="3 4">
    <name type="scientific">Mizuhopecten yessoensis</name>
    <name type="common">Japanese scallop</name>
    <name type="synonym">Patinopecten yessoensis</name>
    <dbReference type="NCBI Taxonomy" id="6573"/>
    <lineage>
        <taxon>Eukaryota</taxon>
        <taxon>Metazoa</taxon>
        <taxon>Spiralia</taxon>
        <taxon>Lophotrochozoa</taxon>
        <taxon>Mollusca</taxon>
        <taxon>Bivalvia</taxon>
        <taxon>Autobranchia</taxon>
        <taxon>Pteriomorphia</taxon>
        <taxon>Pectinida</taxon>
        <taxon>Pectinoidea</taxon>
        <taxon>Pectinidae</taxon>
        <taxon>Mizuhopecten</taxon>
    </lineage>
</organism>
<evidence type="ECO:0000313" key="4">
    <source>
        <dbReference type="Proteomes" id="UP000242188"/>
    </source>
</evidence>
<gene>
    <name evidence="3" type="ORF">KP79_PYT19882</name>
</gene>
<dbReference type="GO" id="GO:0004441">
    <property type="term" value="F:inositol-1,4-bisphosphate 1-phosphatase activity"/>
    <property type="evidence" value="ECO:0007669"/>
    <property type="project" value="TreeGrafter"/>
</dbReference>
<proteinExistence type="inferred from homology"/>
<feature type="binding site" evidence="2">
    <location>
        <position position="161"/>
    </location>
    <ligand>
        <name>Mg(2+)</name>
        <dbReference type="ChEBI" id="CHEBI:18420"/>
        <label>1</label>
        <note>catalytic</note>
    </ligand>
</feature>
<dbReference type="Gene3D" id="4.10.460.10">
    <property type="entry name" value="Inositol Polyphosphate 1-phosphatase, domain 1"/>
    <property type="match status" value="1"/>
</dbReference>
<dbReference type="AlphaFoldDB" id="A0A210PS82"/>